<dbReference type="InterPro" id="IPR013785">
    <property type="entry name" value="Aldolase_TIM"/>
</dbReference>
<reference evidence="2 3" key="1">
    <citation type="submission" date="2024-09" db="EMBL/GenBank/DDBJ databases">
        <authorList>
            <person name="Sun Q."/>
            <person name="Mori K."/>
        </authorList>
    </citation>
    <scope>NUCLEOTIDE SEQUENCE [LARGE SCALE GENOMIC DNA]</scope>
    <source>
        <strain evidence="2 3">CCM 3426</strain>
    </source>
</reference>
<dbReference type="Proteomes" id="UP001589647">
    <property type="component" value="Unassembled WGS sequence"/>
</dbReference>
<dbReference type="RefSeq" id="WP_189648276.1">
    <property type="nucleotide sequence ID" value="NZ_BMRC01000006.1"/>
</dbReference>
<evidence type="ECO:0000313" key="2">
    <source>
        <dbReference type="EMBL" id="MFB9209450.1"/>
    </source>
</evidence>
<dbReference type="InterPro" id="IPR017853">
    <property type="entry name" value="GH"/>
</dbReference>
<feature type="chain" id="PRO_5046201096" evidence="1">
    <location>
        <begin position="22"/>
        <end position="394"/>
    </location>
</feature>
<dbReference type="SUPFAM" id="SSF51445">
    <property type="entry name" value="(Trans)glycosidases"/>
    <property type="match status" value="1"/>
</dbReference>
<comment type="caution">
    <text evidence="2">The sequence shown here is derived from an EMBL/GenBank/DDBJ whole genome shotgun (WGS) entry which is preliminary data.</text>
</comment>
<sequence>MIRLVLAALAVTLALPGTAYAARGPALVLPDPPANGIARAQVFDSQVPDKSVYQGKVSFTWGAFPITGQPAGLVPSRYMPVIRDNSPDRPLSWYQANHPDWIMYKEDRVTPVFQSGSSQAVTLDMANPAARQFMLDNLVKPAAALGYKVIAMDNVVPWNWTAASGHYDQNGTWVQQYASGTDDPAYAAAFLDYLCWMKKEMHKLGLALAGNISPLGVNAWQRQQSAQAVQIVDLWLHEGGFTRARDANITDDEWAQTFALYRSVVGVKPVVTVNQTTTTALANASQQQVDWIIANYLLVREQQTMLTLCGRNEYGVWLDRPELNIDLGTPAGAPVQDASGAWRRDYQLGKALVNPSSTQSATVTLPPGTWTDSHGVAHTGQVTLIPNSGLILTS</sequence>
<dbReference type="GO" id="GO:0016787">
    <property type="term" value="F:hydrolase activity"/>
    <property type="evidence" value="ECO:0007669"/>
    <property type="project" value="UniProtKB-KW"/>
</dbReference>
<name>A0ABV5IZY7_9ACTN</name>
<evidence type="ECO:0000313" key="3">
    <source>
        <dbReference type="Proteomes" id="UP001589647"/>
    </source>
</evidence>
<organism evidence="2 3">
    <name type="scientific">Nonomuraea spiralis</name>
    <dbReference type="NCBI Taxonomy" id="46182"/>
    <lineage>
        <taxon>Bacteria</taxon>
        <taxon>Bacillati</taxon>
        <taxon>Actinomycetota</taxon>
        <taxon>Actinomycetes</taxon>
        <taxon>Streptosporangiales</taxon>
        <taxon>Streptosporangiaceae</taxon>
        <taxon>Nonomuraea</taxon>
    </lineage>
</organism>
<keyword evidence="2" id="KW-0378">Hydrolase</keyword>
<keyword evidence="1" id="KW-0732">Signal</keyword>
<dbReference type="Gene3D" id="3.20.20.70">
    <property type="entry name" value="Aldolase class I"/>
    <property type="match status" value="1"/>
</dbReference>
<proteinExistence type="predicted"/>
<evidence type="ECO:0000256" key="1">
    <source>
        <dbReference type="SAM" id="SignalP"/>
    </source>
</evidence>
<keyword evidence="3" id="KW-1185">Reference proteome</keyword>
<accession>A0ABV5IZY7</accession>
<gene>
    <name evidence="2" type="ORF">ACFFV7_50275</name>
</gene>
<protein>
    <submittedName>
        <fullName evidence="2">Glycoside hydrolase</fullName>
    </submittedName>
</protein>
<feature type="signal peptide" evidence="1">
    <location>
        <begin position="1"/>
        <end position="21"/>
    </location>
</feature>
<dbReference type="EMBL" id="JBHMEI010000104">
    <property type="protein sequence ID" value="MFB9209450.1"/>
    <property type="molecule type" value="Genomic_DNA"/>
</dbReference>